<keyword evidence="2" id="KW-1185">Reference proteome</keyword>
<evidence type="ECO:0000313" key="1">
    <source>
        <dbReference type="EMBL" id="CAK6971708.1"/>
    </source>
</evidence>
<reference evidence="1 2" key="1">
    <citation type="submission" date="2024-01" db="EMBL/GenBank/DDBJ databases">
        <authorList>
            <person name="Alioto T."/>
            <person name="Alioto T."/>
            <person name="Gomez Garrido J."/>
        </authorList>
    </citation>
    <scope>NUCLEOTIDE SEQUENCE [LARGE SCALE GENOMIC DNA]</scope>
</reference>
<proteinExistence type="predicted"/>
<comment type="caution">
    <text evidence="1">The sequence shown here is derived from an EMBL/GenBank/DDBJ whole genome shotgun (WGS) entry which is preliminary data.</text>
</comment>
<dbReference type="Proteomes" id="UP001314229">
    <property type="component" value="Unassembled WGS sequence"/>
</dbReference>
<organism evidence="1 2">
    <name type="scientific">Scomber scombrus</name>
    <name type="common">Atlantic mackerel</name>
    <name type="synonym">Scomber vernalis</name>
    <dbReference type="NCBI Taxonomy" id="13677"/>
    <lineage>
        <taxon>Eukaryota</taxon>
        <taxon>Metazoa</taxon>
        <taxon>Chordata</taxon>
        <taxon>Craniata</taxon>
        <taxon>Vertebrata</taxon>
        <taxon>Euteleostomi</taxon>
        <taxon>Actinopterygii</taxon>
        <taxon>Neopterygii</taxon>
        <taxon>Teleostei</taxon>
        <taxon>Neoteleostei</taxon>
        <taxon>Acanthomorphata</taxon>
        <taxon>Pelagiaria</taxon>
        <taxon>Scombriformes</taxon>
        <taxon>Scombridae</taxon>
        <taxon>Scomber</taxon>
    </lineage>
</organism>
<gene>
    <name evidence="1" type="ORF">FSCOSCO3_A022531</name>
</gene>
<protein>
    <submittedName>
        <fullName evidence="1">Uncharacterized protein</fullName>
    </submittedName>
</protein>
<accession>A0AAV1PIW3</accession>
<evidence type="ECO:0000313" key="2">
    <source>
        <dbReference type="Proteomes" id="UP001314229"/>
    </source>
</evidence>
<dbReference type="AlphaFoldDB" id="A0AAV1PIW3"/>
<dbReference type="EMBL" id="CAWUFR010000184">
    <property type="protein sequence ID" value="CAK6971708.1"/>
    <property type="molecule type" value="Genomic_DNA"/>
</dbReference>
<name>A0AAV1PIW3_SCOSC</name>
<sequence length="91" mass="10051">MAAKSAAQQLLTVPRLLFRKPAVYPMIGKKTKPGQTTCACSPPAYSFRGEDQMLSIKSSSAHSSAFITHDLSETCRTSMQQTEEKYTSYNL</sequence>